<accession>A0ABQ4R0P2</accession>
<dbReference type="InterPro" id="IPR034466">
    <property type="entry name" value="Methyltransferase_Class_B"/>
</dbReference>
<dbReference type="EMBL" id="BPQH01000012">
    <property type="protein sequence ID" value="GJD51252.1"/>
    <property type="molecule type" value="Genomic_DNA"/>
</dbReference>
<reference evidence="8" key="1">
    <citation type="journal article" date="2021" name="Front. Microbiol.">
        <title>Comprehensive Comparative Genomics and Phenotyping of Methylobacterium Species.</title>
        <authorList>
            <person name="Alessa O."/>
            <person name="Ogura Y."/>
            <person name="Fujitani Y."/>
            <person name="Takami H."/>
            <person name="Hayashi T."/>
            <person name="Sahin N."/>
            <person name="Tani A."/>
        </authorList>
    </citation>
    <scope>NUCLEOTIDE SEQUENCE</scope>
    <source>
        <strain evidence="8">KCTC 52305</strain>
    </source>
</reference>
<protein>
    <submittedName>
        <fullName evidence="8">Hopanoid C-2 methylase</fullName>
    </submittedName>
</protein>
<dbReference type="RefSeq" id="WP_128560711.1">
    <property type="nucleotide sequence ID" value="NZ_BPQH01000012.1"/>
</dbReference>
<dbReference type="InterPro" id="IPR023404">
    <property type="entry name" value="rSAM_horseshoe"/>
</dbReference>
<keyword evidence="2" id="KW-0949">S-adenosyl-L-methionine</keyword>
<dbReference type="InterPro" id="IPR025274">
    <property type="entry name" value="DUF4070"/>
</dbReference>
<name>A0ABQ4R0P2_9HYPH</name>
<gene>
    <name evidence="8" type="primary">hpnP_1</name>
    <name evidence="8" type="ORF">OPKNFCMD_4005</name>
</gene>
<dbReference type="PROSITE" id="PS51918">
    <property type="entry name" value="RADICAL_SAM"/>
    <property type="match status" value="1"/>
</dbReference>
<dbReference type="Pfam" id="PF04055">
    <property type="entry name" value="Radical_SAM"/>
    <property type="match status" value="1"/>
</dbReference>
<evidence type="ECO:0000259" key="7">
    <source>
        <dbReference type="PROSITE" id="PS51918"/>
    </source>
</evidence>
<dbReference type="SMART" id="SM00729">
    <property type="entry name" value="Elp3"/>
    <property type="match status" value="1"/>
</dbReference>
<dbReference type="InterPro" id="IPR051198">
    <property type="entry name" value="BchE-like"/>
</dbReference>
<dbReference type="SFLD" id="SFLDG01082">
    <property type="entry name" value="B12-binding_domain_containing"/>
    <property type="match status" value="1"/>
</dbReference>
<evidence type="ECO:0000256" key="5">
    <source>
        <dbReference type="ARBA" id="ARBA00023014"/>
    </source>
</evidence>
<dbReference type="Pfam" id="PF02310">
    <property type="entry name" value="B12-binding"/>
    <property type="match status" value="1"/>
</dbReference>
<dbReference type="SFLD" id="SFLDF00303">
    <property type="entry name" value="hopanoid_C2-methyltransferase"/>
    <property type="match status" value="1"/>
</dbReference>
<dbReference type="SFLD" id="SFLDG01123">
    <property type="entry name" value="methyltransferase_(Class_B)"/>
    <property type="match status" value="1"/>
</dbReference>
<dbReference type="InterPro" id="IPR006158">
    <property type="entry name" value="Cobalamin-bd"/>
</dbReference>
<dbReference type="PROSITE" id="PS51332">
    <property type="entry name" value="B12_BINDING"/>
    <property type="match status" value="1"/>
</dbReference>
<dbReference type="GO" id="GO:0008168">
    <property type="term" value="F:methyltransferase activity"/>
    <property type="evidence" value="ECO:0007669"/>
    <property type="project" value="UniProtKB-KW"/>
</dbReference>
<keyword evidence="8" id="KW-0808">Transferase</keyword>
<evidence type="ECO:0000256" key="2">
    <source>
        <dbReference type="ARBA" id="ARBA00022691"/>
    </source>
</evidence>
<evidence type="ECO:0000313" key="8">
    <source>
        <dbReference type="EMBL" id="GJD51252.1"/>
    </source>
</evidence>
<dbReference type="SUPFAM" id="SSF102114">
    <property type="entry name" value="Radical SAM enzymes"/>
    <property type="match status" value="1"/>
</dbReference>
<sequence>MKTSPIQSPSPRVLLVSPRFNANSFWGFEAACALQGARCLAPPLGLVTLAAMLPQTWRLRLIDRNAQELTDADIAGADLVMTGGMLPQEPDIVALMERCRRLGVPVCLGGPAPTSTPEAFEEADFIVIGEAEGIIDEFVAAWEAGERRGRFTAQKFKADVTKTPIPRFDLLDFRNYLWVNVQFSRGCPFTCEFCDIIELYGRAPRTKTAPQMLAELDRLLELGYRGHVDFVDDNLIGNKKAVKAFLPHLQAWQERNGFPFKFSTEASLNLADDPELLRLMRRCNFFALFVGIETPDEATLIQTQKKQNTRRSIAESVHRIYKAGIYVAAGFIVGFDTEEESVADAMAACIRDTSIPTATVGLLTALPNTQLSRRLTREGRLFGRFRQSMTESGDMCTAGLNFTTLRPRREIMQDYRDVVAATYSPDAYFARVRRLGRLLDRPTLRPRRIHWQTVRRDTAAFLRLVWSLHVRHPELARHFWRTLYDCLRHRPKSYEAVLRNVAHFVHLYPFGQYVVRTIDARIAELDAGQWVEPEALPAAPEACAARPVAAVA</sequence>
<feature type="domain" description="B12-binding" evidence="6">
    <location>
        <begin position="10"/>
        <end position="149"/>
    </location>
</feature>
<keyword evidence="3" id="KW-0479">Metal-binding</keyword>
<proteinExistence type="predicted"/>
<dbReference type="Pfam" id="PF13282">
    <property type="entry name" value="DUF4070"/>
    <property type="match status" value="1"/>
</dbReference>
<comment type="caution">
    <text evidence="8">The sequence shown here is derived from an EMBL/GenBank/DDBJ whole genome shotgun (WGS) entry which is preliminary data.</text>
</comment>
<dbReference type="InterPro" id="IPR034530">
    <property type="entry name" value="HpnP-like"/>
</dbReference>
<keyword evidence="8" id="KW-0489">Methyltransferase</keyword>
<keyword evidence="5" id="KW-0411">Iron-sulfur</keyword>
<evidence type="ECO:0000313" key="9">
    <source>
        <dbReference type="Proteomes" id="UP001055167"/>
    </source>
</evidence>
<dbReference type="SFLD" id="SFLDS00029">
    <property type="entry name" value="Radical_SAM"/>
    <property type="match status" value="1"/>
</dbReference>
<keyword evidence="9" id="KW-1185">Reference proteome</keyword>
<dbReference type="GO" id="GO:0032259">
    <property type="term" value="P:methylation"/>
    <property type="evidence" value="ECO:0007669"/>
    <property type="project" value="UniProtKB-KW"/>
</dbReference>
<feature type="domain" description="Radical SAM core" evidence="7">
    <location>
        <begin position="173"/>
        <end position="401"/>
    </location>
</feature>
<dbReference type="InterPro" id="IPR058240">
    <property type="entry name" value="rSAM_sf"/>
</dbReference>
<evidence type="ECO:0000256" key="3">
    <source>
        <dbReference type="ARBA" id="ARBA00022723"/>
    </source>
</evidence>
<comment type="cofactor">
    <cofactor evidence="1">
        <name>[4Fe-4S] cluster</name>
        <dbReference type="ChEBI" id="CHEBI:49883"/>
    </cofactor>
</comment>
<organism evidence="8 9">
    <name type="scientific">Methylobacterium crusticola</name>
    <dbReference type="NCBI Taxonomy" id="1697972"/>
    <lineage>
        <taxon>Bacteria</taxon>
        <taxon>Pseudomonadati</taxon>
        <taxon>Pseudomonadota</taxon>
        <taxon>Alphaproteobacteria</taxon>
        <taxon>Hyphomicrobiales</taxon>
        <taxon>Methylobacteriaceae</taxon>
        <taxon>Methylobacterium</taxon>
    </lineage>
</organism>
<dbReference type="Gene3D" id="3.80.30.20">
    <property type="entry name" value="tm_1862 like domain"/>
    <property type="match status" value="1"/>
</dbReference>
<evidence type="ECO:0000256" key="1">
    <source>
        <dbReference type="ARBA" id="ARBA00001966"/>
    </source>
</evidence>
<reference evidence="8" key="2">
    <citation type="submission" date="2021-08" db="EMBL/GenBank/DDBJ databases">
        <authorList>
            <person name="Tani A."/>
            <person name="Ola A."/>
            <person name="Ogura Y."/>
            <person name="Katsura K."/>
            <person name="Hayashi T."/>
        </authorList>
    </citation>
    <scope>NUCLEOTIDE SEQUENCE</scope>
    <source>
        <strain evidence="8">KCTC 52305</strain>
    </source>
</reference>
<evidence type="ECO:0000256" key="4">
    <source>
        <dbReference type="ARBA" id="ARBA00023004"/>
    </source>
</evidence>
<evidence type="ECO:0000259" key="6">
    <source>
        <dbReference type="PROSITE" id="PS51332"/>
    </source>
</evidence>
<dbReference type="Proteomes" id="UP001055167">
    <property type="component" value="Unassembled WGS sequence"/>
</dbReference>
<dbReference type="PANTHER" id="PTHR43409">
    <property type="entry name" value="ANAEROBIC MAGNESIUM-PROTOPORPHYRIN IX MONOMETHYL ESTER CYCLASE-RELATED"/>
    <property type="match status" value="1"/>
</dbReference>
<dbReference type="Gene3D" id="3.40.50.280">
    <property type="entry name" value="Cobalamin-binding domain"/>
    <property type="match status" value="1"/>
</dbReference>
<dbReference type="InterPro" id="IPR006638">
    <property type="entry name" value="Elp3/MiaA/NifB-like_rSAM"/>
</dbReference>
<dbReference type="PANTHER" id="PTHR43409:SF3">
    <property type="entry name" value="HYPOTHETICAL METHYLTRANSFERASE"/>
    <property type="match status" value="1"/>
</dbReference>
<keyword evidence="4" id="KW-0408">Iron</keyword>
<dbReference type="InterPro" id="IPR007197">
    <property type="entry name" value="rSAM"/>
</dbReference>